<protein>
    <submittedName>
        <fullName evidence="1">Uncharacterized protein</fullName>
    </submittedName>
</protein>
<organism evidence="1">
    <name type="scientific">uncultured Caudovirales phage</name>
    <dbReference type="NCBI Taxonomy" id="2100421"/>
    <lineage>
        <taxon>Viruses</taxon>
        <taxon>Duplodnaviria</taxon>
        <taxon>Heunggongvirae</taxon>
        <taxon>Uroviricota</taxon>
        <taxon>Caudoviricetes</taxon>
        <taxon>Peduoviridae</taxon>
        <taxon>Maltschvirus</taxon>
        <taxon>Maltschvirus maltsch</taxon>
    </lineage>
</organism>
<evidence type="ECO:0000313" key="1">
    <source>
        <dbReference type="EMBL" id="CAB5214177.1"/>
    </source>
</evidence>
<sequence>MIDLPNPNENESMGGYIRRLLENKIITQNQIPFAVKKYNDK</sequence>
<dbReference type="EMBL" id="LR798242">
    <property type="protein sequence ID" value="CAB5214177.1"/>
    <property type="molecule type" value="Genomic_DNA"/>
</dbReference>
<accession>A0A6J7WJM5</accession>
<reference evidence="1" key="1">
    <citation type="submission" date="2020-05" db="EMBL/GenBank/DDBJ databases">
        <authorList>
            <person name="Chiriac C."/>
            <person name="Salcher M."/>
            <person name="Ghai R."/>
            <person name="Kavagutti S V."/>
        </authorList>
    </citation>
    <scope>NUCLEOTIDE SEQUENCE</scope>
</reference>
<name>A0A6J7WJM5_9CAUD</name>
<gene>
    <name evidence="1" type="ORF">UFOVP185_28</name>
</gene>
<proteinExistence type="predicted"/>